<evidence type="ECO:0000256" key="1">
    <source>
        <dbReference type="SAM" id="MobiDB-lite"/>
    </source>
</evidence>
<dbReference type="Proteomes" id="UP000190797">
    <property type="component" value="Chromosome"/>
</dbReference>
<dbReference type="Pfam" id="PF22302">
    <property type="entry name" value="DUF6968"/>
    <property type="match status" value="1"/>
</dbReference>
<dbReference type="RefSeq" id="WP_080039821.1">
    <property type="nucleotide sequence ID" value="NZ_CP017717.1"/>
</dbReference>
<feature type="domain" description="DUF6968" evidence="2">
    <location>
        <begin position="12"/>
        <end position="101"/>
    </location>
</feature>
<dbReference type="EMBL" id="CP017717">
    <property type="protein sequence ID" value="AQZ63629.1"/>
    <property type="molecule type" value="Genomic_DNA"/>
</dbReference>
<organism evidence="3 4">
    <name type="scientific">[Actinomadura] parvosata subsp. kistnae</name>
    <dbReference type="NCBI Taxonomy" id="1909395"/>
    <lineage>
        <taxon>Bacteria</taxon>
        <taxon>Bacillati</taxon>
        <taxon>Actinomycetota</taxon>
        <taxon>Actinomycetes</taxon>
        <taxon>Streptosporangiales</taxon>
        <taxon>Streptosporangiaceae</taxon>
        <taxon>Nonomuraea</taxon>
    </lineage>
</organism>
<evidence type="ECO:0000313" key="4">
    <source>
        <dbReference type="Proteomes" id="UP000190797"/>
    </source>
</evidence>
<proteinExistence type="predicted"/>
<feature type="region of interest" description="Disordered" evidence="1">
    <location>
        <begin position="114"/>
        <end position="138"/>
    </location>
</feature>
<feature type="compositionally biased region" description="Pro residues" evidence="1">
    <location>
        <begin position="128"/>
        <end position="138"/>
    </location>
</feature>
<evidence type="ECO:0000259" key="2">
    <source>
        <dbReference type="Pfam" id="PF22302"/>
    </source>
</evidence>
<dbReference type="OrthoDB" id="4570917at2"/>
<dbReference type="InterPro" id="IPR054241">
    <property type="entry name" value="DUF6968"/>
</dbReference>
<protein>
    <recommendedName>
        <fullName evidence="2">DUF6968 domain-containing protein</fullName>
    </recommendedName>
</protein>
<accession>A0A1V0A0C2</accession>
<evidence type="ECO:0000313" key="3">
    <source>
        <dbReference type="EMBL" id="AQZ63629.1"/>
    </source>
</evidence>
<gene>
    <name evidence="3" type="ORF">BKM31_21135</name>
</gene>
<keyword evidence="4" id="KW-1185">Reference proteome</keyword>
<sequence length="138" mass="14678">MATTDELGETVAERLLEAVAPDGTRTPVTVRLGRPRPDDSSAHGDWCCPCRIVGLGEDIVTVAFGVDSLQALLLGVYKVRLTLEERARAAGVRLEWLERMDLALEVVPVPRDLEATDTPTADGLPAGLPRPPVAPGSA</sequence>
<dbReference type="KEGG" id="noa:BKM31_21135"/>
<dbReference type="STRING" id="1909395.BKM31_21135"/>
<reference evidence="4" key="1">
    <citation type="journal article" date="2017" name="Med. Chem. Commun.">
        <title>Nonomuraea sp. ATCC 55076 harbours the largest actinomycete chromosome to date and the kistamicin biosynthetic gene cluster.</title>
        <authorList>
            <person name="Nazari B."/>
            <person name="Forneris C.C."/>
            <person name="Gibson M.I."/>
            <person name="Moon K."/>
            <person name="Schramma K.R."/>
            <person name="Seyedsayamdost M.R."/>
        </authorList>
    </citation>
    <scope>NUCLEOTIDE SEQUENCE [LARGE SCALE GENOMIC DNA]</scope>
    <source>
        <strain evidence="4">ATCC 55076</strain>
    </source>
</reference>
<name>A0A1V0A0C2_9ACTN</name>
<dbReference type="AlphaFoldDB" id="A0A1V0A0C2"/>